<dbReference type="PROSITE" id="PS00122">
    <property type="entry name" value="CARBOXYLESTERASE_B_1"/>
    <property type="match status" value="1"/>
</dbReference>
<protein>
    <recommendedName>
        <fullName evidence="3">Carboxylic ester hydrolase</fullName>
        <ecNumber evidence="3">3.1.1.-</ecNumber>
    </recommendedName>
</protein>
<feature type="domain" description="Carboxylesterase type B" evidence="5">
    <location>
        <begin position="49"/>
        <end position="508"/>
    </location>
</feature>
<gene>
    <name evidence="6" type="ORF">ABT272_34600</name>
</gene>
<feature type="compositionally biased region" description="Low complexity" evidence="4">
    <location>
        <begin position="34"/>
        <end position="47"/>
    </location>
</feature>
<evidence type="ECO:0000313" key="7">
    <source>
        <dbReference type="Proteomes" id="UP001470023"/>
    </source>
</evidence>
<comment type="similarity">
    <text evidence="1 3">Belongs to the type-B carboxylesterase/lipase family.</text>
</comment>
<feature type="chain" id="PRO_5044963059" description="Carboxylic ester hydrolase" evidence="3">
    <location>
        <begin position="25"/>
        <end position="534"/>
    </location>
</feature>
<dbReference type="InterPro" id="IPR002018">
    <property type="entry name" value="CarbesteraseB"/>
</dbReference>
<accession>A0ABV1UGI7</accession>
<keyword evidence="7" id="KW-1185">Reference proteome</keyword>
<feature type="signal peptide" evidence="3">
    <location>
        <begin position="1"/>
        <end position="24"/>
    </location>
</feature>
<reference evidence="6 7" key="1">
    <citation type="submission" date="2024-06" db="EMBL/GenBank/DDBJ databases">
        <title>The Natural Products Discovery Center: Release of the First 8490 Sequenced Strains for Exploring Actinobacteria Biosynthetic Diversity.</title>
        <authorList>
            <person name="Kalkreuter E."/>
            <person name="Kautsar S.A."/>
            <person name="Yang D."/>
            <person name="Bader C.D."/>
            <person name="Teijaro C.N."/>
            <person name="Fluegel L."/>
            <person name="Davis C.M."/>
            <person name="Simpson J.R."/>
            <person name="Lauterbach L."/>
            <person name="Steele A.D."/>
            <person name="Gui C."/>
            <person name="Meng S."/>
            <person name="Li G."/>
            <person name="Viehrig K."/>
            <person name="Ye F."/>
            <person name="Su P."/>
            <person name="Kiefer A.F."/>
            <person name="Nichols A."/>
            <person name="Cepeda A.J."/>
            <person name="Yan W."/>
            <person name="Fan B."/>
            <person name="Jiang Y."/>
            <person name="Adhikari A."/>
            <person name="Zheng C.-J."/>
            <person name="Schuster L."/>
            <person name="Cowan T.M."/>
            <person name="Smanski M.J."/>
            <person name="Chevrette M.G."/>
            <person name="De Carvalho L.P.S."/>
            <person name="Shen B."/>
        </authorList>
    </citation>
    <scope>NUCLEOTIDE SEQUENCE [LARGE SCALE GENOMIC DNA]</scope>
    <source>
        <strain evidence="6 7">NPDC001166</strain>
    </source>
</reference>
<evidence type="ECO:0000256" key="3">
    <source>
        <dbReference type="RuleBase" id="RU361235"/>
    </source>
</evidence>
<proteinExistence type="inferred from homology"/>
<dbReference type="Proteomes" id="UP001470023">
    <property type="component" value="Unassembled WGS sequence"/>
</dbReference>
<dbReference type="EMBL" id="JBEPAZ010000047">
    <property type="protein sequence ID" value="MER6432821.1"/>
    <property type="molecule type" value="Genomic_DNA"/>
</dbReference>
<dbReference type="RefSeq" id="WP_352065284.1">
    <property type="nucleotide sequence ID" value="NZ_JBEPAZ010000047.1"/>
</dbReference>
<evidence type="ECO:0000256" key="2">
    <source>
        <dbReference type="ARBA" id="ARBA00022801"/>
    </source>
</evidence>
<sequence>MTTHRVLTTLGCALTAVLATAWSAAPPPQPGPPAVATTGAPAGRGPGATTILRTHDGLVRGADHDGYRTFDGMPYAAPPVGGLRWAPPHREAPWSGVRDATRPASACPQHAGEVPGGSTDEDCLHLNVTTPDGARPARPRPVVVWLHGGGFTTGAGSSYDAHRMATRGGVVVVTVNYRLGALGFLAHRGLPGSGTFGLADQQAALRWVRAEIGAFGGDAHDVTLAGESAGGYSVCAQLASPAAAGLFDRAIIESGPCTGRPDRPFAPSSVPLSTARATGAELAARAGCGSARDVMACLRRVDVSRLLAVQDTDQQPAYTTPLLPDEPAAAIAAGRFHRVPVLVGNNHDEGNGWAAGIVQAGNPVTPASWPDVAATFFPAPGRAKAIVREYPVHRTDGGTVFGAVIGDANFACPTARTGDLLAAHVPVRRYEFADEHAPPLTPGTPPFPLGAPHASELPYLFDLGGRPRELTAPQHRLADTMIDYWTRFARTGDPNGPSTPPWSERTVQSLAPDHVVPTGTARQRHHCAFWNALG</sequence>
<dbReference type="Pfam" id="PF00135">
    <property type="entry name" value="COesterase"/>
    <property type="match status" value="1"/>
</dbReference>
<comment type="caution">
    <text evidence="6">The sequence shown here is derived from an EMBL/GenBank/DDBJ whole genome shotgun (WGS) entry which is preliminary data.</text>
</comment>
<dbReference type="EC" id="3.1.1.-" evidence="3"/>
<evidence type="ECO:0000313" key="6">
    <source>
        <dbReference type="EMBL" id="MER6432821.1"/>
    </source>
</evidence>
<dbReference type="InterPro" id="IPR019826">
    <property type="entry name" value="Carboxylesterase_B_AS"/>
</dbReference>
<evidence type="ECO:0000259" key="5">
    <source>
        <dbReference type="Pfam" id="PF00135"/>
    </source>
</evidence>
<feature type="region of interest" description="Disordered" evidence="4">
    <location>
        <begin position="92"/>
        <end position="121"/>
    </location>
</feature>
<feature type="region of interest" description="Disordered" evidence="4">
    <location>
        <begin position="25"/>
        <end position="47"/>
    </location>
</feature>
<name>A0ABV1UGI7_9ACTN</name>
<evidence type="ECO:0000256" key="1">
    <source>
        <dbReference type="ARBA" id="ARBA00005964"/>
    </source>
</evidence>
<dbReference type="InterPro" id="IPR050309">
    <property type="entry name" value="Type-B_Carboxylest/Lipase"/>
</dbReference>
<keyword evidence="2 3" id="KW-0378">Hydrolase</keyword>
<keyword evidence="3" id="KW-0732">Signal</keyword>
<dbReference type="InterPro" id="IPR029058">
    <property type="entry name" value="AB_hydrolase_fold"/>
</dbReference>
<dbReference type="PANTHER" id="PTHR11559">
    <property type="entry name" value="CARBOXYLESTERASE"/>
    <property type="match status" value="1"/>
</dbReference>
<dbReference type="SUPFAM" id="SSF53474">
    <property type="entry name" value="alpha/beta-Hydrolases"/>
    <property type="match status" value="1"/>
</dbReference>
<dbReference type="Gene3D" id="3.40.50.1820">
    <property type="entry name" value="alpha/beta hydrolase"/>
    <property type="match status" value="1"/>
</dbReference>
<organism evidence="6 7">
    <name type="scientific">Streptomyces sp. 900105245</name>
    <dbReference type="NCBI Taxonomy" id="3154379"/>
    <lineage>
        <taxon>Bacteria</taxon>
        <taxon>Bacillati</taxon>
        <taxon>Actinomycetota</taxon>
        <taxon>Actinomycetes</taxon>
        <taxon>Kitasatosporales</taxon>
        <taxon>Streptomycetaceae</taxon>
        <taxon>Streptomyces</taxon>
    </lineage>
</organism>
<evidence type="ECO:0000256" key="4">
    <source>
        <dbReference type="SAM" id="MobiDB-lite"/>
    </source>
</evidence>